<feature type="region of interest" description="Disordered" evidence="1">
    <location>
        <begin position="105"/>
        <end position="137"/>
    </location>
</feature>
<dbReference type="InParanoid" id="W3XHX6"/>
<feature type="region of interest" description="Disordered" evidence="1">
    <location>
        <begin position="22"/>
        <end position="63"/>
    </location>
</feature>
<protein>
    <submittedName>
        <fullName evidence="2">Uncharacterized protein</fullName>
    </submittedName>
</protein>
<gene>
    <name evidence="2" type="ORF">PFICI_03698</name>
</gene>
<feature type="compositionally biased region" description="Basic residues" evidence="1">
    <location>
        <begin position="120"/>
        <end position="132"/>
    </location>
</feature>
<evidence type="ECO:0000256" key="1">
    <source>
        <dbReference type="SAM" id="MobiDB-lite"/>
    </source>
</evidence>
<dbReference type="RefSeq" id="XP_007830470.1">
    <property type="nucleotide sequence ID" value="XM_007832279.1"/>
</dbReference>
<dbReference type="EMBL" id="KI912110">
    <property type="protein sequence ID" value="ETS85673.1"/>
    <property type="molecule type" value="Genomic_DNA"/>
</dbReference>
<name>W3XHX6_PESFW</name>
<dbReference type="AlphaFoldDB" id="W3XHX6"/>
<dbReference type="Proteomes" id="UP000030651">
    <property type="component" value="Unassembled WGS sequence"/>
</dbReference>
<dbReference type="eggNOG" id="ENOG502SSVD">
    <property type="taxonomic scope" value="Eukaryota"/>
</dbReference>
<sequence>MVSRASLSNLRVSIKPEDPVIVKDASPLSPRPLSTTKASGGITRRRLRASLPPSPVGSRVPPPQVPSPWRWRCCSCRATYDLSVTQRCLLCSHTFCSVNSQAASFSARSSGGGSSSGGIGRKRTSNTRKRRVDRSGNPITCTTEFDYEGWSAYGAWRRRVTGTQITEDQRDRSFLLRAQDDWHHCDFPSQCAHRRRELHPVWQDILLSDTSSSDEDKASSRRKDGEKQKKSKKSRRPSTALSPDDDLVMNEAISLDGSGRPSKQANTTNVTTLSDQQVLALFDEDDDDSDDGSVKPLEHMSSHQGPKTQLRVRNHAEADWENFSSDSDSGDDDDDDDDDDDEDLVDTDGNPVKWRNSAKGADNGVYQSQVLLVKAANSFWGATDF</sequence>
<feature type="region of interest" description="Disordered" evidence="1">
    <location>
        <begin position="210"/>
        <end position="248"/>
    </location>
</feature>
<dbReference type="OMA" id="CHHERAQ"/>
<accession>W3XHX6</accession>
<feature type="compositionally biased region" description="Basic and acidic residues" evidence="1">
    <location>
        <begin position="292"/>
        <end position="301"/>
    </location>
</feature>
<proteinExistence type="predicted"/>
<reference evidence="3" key="1">
    <citation type="journal article" date="2015" name="BMC Genomics">
        <title>Genomic and transcriptomic analysis of the endophytic fungus Pestalotiopsis fici reveals its lifestyle and high potential for synthesis of natural products.</title>
        <authorList>
            <person name="Wang X."/>
            <person name="Zhang X."/>
            <person name="Liu L."/>
            <person name="Xiang M."/>
            <person name="Wang W."/>
            <person name="Sun X."/>
            <person name="Che Y."/>
            <person name="Guo L."/>
            <person name="Liu G."/>
            <person name="Guo L."/>
            <person name="Wang C."/>
            <person name="Yin W.B."/>
            <person name="Stadler M."/>
            <person name="Zhang X."/>
            <person name="Liu X."/>
        </authorList>
    </citation>
    <scope>NUCLEOTIDE SEQUENCE [LARGE SCALE GENOMIC DNA]</scope>
    <source>
        <strain evidence="3">W106-1 / CGMCC3.15140</strain>
    </source>
</reference>
<dbReference type="OrthoDB" id="5396104at2759"/>
<feature type="compositionally biased region" description="Basic and acidic residues" evidence="1">
    <location>
        <begin position="214"/>
        <end position="228"/>
    </location>
</feature>
<feature type="compositionally biased region" description="Acidic residues" evidence="1">
    <location>
        <begin position="328"/>
        <end position="346"/>
    </location>
</feature>
<evidence type="ECO:0000313" key="3">
    <source>
        <dbReference type="Proteomes" id="UP000030651"/>
    </source>
</evidence>
<keyword evidence="3" id="KW-1185">Reference proteome</keyword>
<evidence type="ECO:0000313" key="2">
    <source>
        <dbReference type="EMBL" id="ETS85673.1"/>
    </source>
</evidence>
<feature type="compositionally biased region" description="Gly residues" evidence="1">
    <location>
        <begin position="110"/>
        <end position="119"/>
    </location>
</feature>
<organism evidence="2 3">
    <name type="scientific">Pestalotiopsis fici (strain W106-1 / CGMCC3.15140)</name>
    <dbReference type="NCBI Taxonomy" id="1229662"/>
    <lineage>
        <taxon>Eukaryota</taxon>
        <taxon>Fungi</taxon>
        <taxon>Dikarya</taxon>
        <taxon>Ascomycota</taxon>
        <taxon>Pezizomycotina</taxon>
        <taxon>Sordariomycetes</taxon>
        <taxon>Xylariomycetidae</taxon>
        <taxon>Amphisphaeriales</taxon>
        <taxon>Sporocadaceae</taxon>
        <taxon>Pestalotiopsis</taxon>
    </lineage>
</organism>
<feature type="compositionally biased region" description="Pro residues" evidence="1">
    <location>
        <begin position="52"/>
        <end position="63"/>
    </location>
</feature>
<feature type="region of interest" description="Disordered" evidence="1">
    <location>
        <begin position="284"/>
        <end position="361"/>
    </location>
</feature>
<dbReference type="GeneID" id="19268711"/>
<dbReference type="KEGG" id="pfy:PFICI_03698"/>
<dbReference type="HOGENOM" id="CLU_717863_0_0_1"/>